<feature type="domain" description="Integrase zinc-binding" evidence="1">
    <location>
        <begin position="8"/>
        <end position="62"/>
    </location>
</feature>
<dbReference type="EMBL" id="CABPRJ010001065">
    <property type="protein sequence ID" value="VVC35129.1"/>
    <property type="molecule type" value="Genomic_DNA"/>
</dbReference>
<name>A0A5E4MU97_9HEMI</name>
<protein>
    <recommendedName>
        <fullName evidence="1">Integrase zinc-binding domain-containing protein</fullName>
    </recommendedName>
</protein>
<dbReference type="InterPro" id="IPR041588">
    <property type="entry name" value="Integrase_H2C2"/>
</dbReference>
<reference evidence="2 3" key="1">
    <citation type="submission" date="2019-08" db="EMBL/GenBank/DDBJ databases">
        <authorList>
            <person name="Alioto T."/>
            <person name="Alioto T."/>
            <person name="Gomez Garrido J."/>
        </authorList>
    </citation>
    <scope>NUCLEOTIDE SEQUENCE [LARGE SCALE GENOMIC DNA]</scope>
</reference>
<dbReference type="Proteomes" id="UP000325440">
    <property type="component" value="Unassembled WGS sequence"/>
</dbReference>
<dbReference type="Pfam" id="PF17921">
    <property type="entry name" value="Integrase_H2C2"/>
    <property type="match status" value="1"/>
</dbReference>
<dbReference type="OrthoDB" id="6624539at2759"/>
<dbReference type="AlphaFoldDB" id="A0A5E4MU97"/>
<proteinExistence type="predicted"/>
<gene>
    <name evidence="2" type="ORF">CINCED_3A020343</name>
</gene>
<sequence length="69" mass="8240">MNKLTAEKKIQLIKEIHENPLGGHLRITGKLNKFYAEHYWKGMRKQIKQYVKQCTMCQRNKIAKYSSML</sequence>
<accession>A0A5E4MU97</accession>
<keyword evidence="3" id="KW-1185">Reference proteome</keyword>
<evidence type="ECO:0000259" key="1">
    <source>
        <dbReference type="Pfam" id="PF17921"/>
    </source>
</evidence>
<evidence type="ECO:0000313" key="2">
    <source>
        <dbReference type="EMBL" id="VVC35129.1"/>
    </source>
</evidence>
<evidence type="ECO:0000313" key="3">
    <source>
        <dbReference type="Proteomes" id="UP000325440"/>
    </source>
</evidence>
<organism evidence="2 3">
    <name type="scientific">Cinara cedri</name>
    <dbReference type="NCBI Taxonomy" id="506608"/>
    <lineage>
        <taxon>Eukaryota</taxon>
        <taxon>Metazoa</taxon>
        <taxon>Ecdysozoa</taxon>
        <taxon>Arthropoda</taxon>
        <taxon>Hexapoda</taxon>
        <taxon>Insecta</taxon>
        <taxon>Pterygota</taxon>
        <taxon>Neoptera</taxon>
        <taxon>Paraneoptera</taxon>
        <taxon>Hemiptera</taxon>
        <taxon>Sternorrhyncha</taxon>
        <taxon>Aphidomorpha</taxon>
        <taxon>Aphidoidea</taxon>
        <taxon>Aphididae</taxon>
        <taxon>Lachninae</taxon>
        <taxon>Cinara</taxon>
    </lineage>
</organism>
<dbReference type="Gene3D" id="1.10.340.70">
    <property type="match status" value="1"/>
</dbReference>